<dbReference type="InterPro" id="IPR004147">
    <property type="entry name" value="ABC1_dom"/>
</dbReference>
<evidence type="ECO:0000256" key="2">
    <source>
        <dbReference type="SAM" id="Phobius"/>
    </source>
</evidence>
<dbReference type="PANTHER" id="PTHR10566">
    <property type="entry name" value="CHAPERONE-ACTIVITY OF BC1 COMPLEX CABC1 -RELATED"/>
    <property type="match status" value="1"/>
</dbReference>
<keyword evidence="2" id="KW-0812">Transmembrane</keyword>
<dbReference type="Gene3D" id="1.10.510.10">
    <property type="entry name" value="Transferase(Phosphotransferase) domain 1"/>
    <property type="match status" value="1"/>
</dbReference>
<dbReference type="Proteomes" id="UP000326354">
    <property type="component" value="Chromosome"/>
</dbReference>
<dbReference type="CDD" id="cd05121">
    <property type="entry name" value="ABC1_ADCK3-like"/>
    <property type="match status" value="1"/>
</dbReference>
<sequence>MGILNFKRTYRSLVRLKEIIQVLTKHGFGHFVARLNLVRYVPGLGKLKVFRKKTMTEASIAVRVRYVLQELGPTFVKLGQILSGRPDILPQEFIQEFKLLQDKVPPFPVDQVFSVIEKEFERPVQEIFHTFTSEAFASGSMGQAHAAELPDRSPVIVKIRRPGIEKTIATDIDILQFFAELIEYYIEELRILQPTRLVKEFAKNMRKELDFTQEASYCEKFGKMMADDPHISCPKVYWDYTTTNVIVLERLEGVNIGETEILRSQGVDLKNLARVLASSFMQQYFVKGMFHGDPHPGNILVTSTGKINLIDFGSVGHLTHDLKNQLSTVIIAIVKKDIRLIVEVYSDIGVFTEMPDKQKVTTDILELLDRYLGVPLEHLDMGKVFLDVFSLAREHKAILPQDFMLLVKSMVTIVAIGRDLDPKFDLIQAASPHLHKIIRQKISPKHIFNQLFFNFWTLYNLLQALPSDLKELMRRLKTGKLQITIKHEATHRDLIEIDKIFQRLAYSIIAAAFVVGASIMATAGIEPKFKDVSIYAIIGYVIAGLFITMAMFVGPKPMR</sequence>
<dbReference type="EMBL" id="AP019860">
    <property type="protein sequence ID" value="BBM84785.1"/>
    <property type="molecule type" value="Genomic_DNA"/>
</dbReference>
<feature type="domain" description="ABC1 atypical kinase-like" evidence="3">
    <location>
        <begin position="100"/>
        <end position="344"/>
    </location>
</feature>
<feature type="transmembrane region" description="Helical" evidence="2">
    <location>
        <begin position="532"/>
        <end position="553"/>
    </location>
</feature>
<keyword evidence="2" id="KW-0472">Membrane</keyword>
<keyword evidence="5" id="KW-1185">Reference proteome</keyword>
<dbReference type="KEGG" id="uam:UABAM_03146"/>
<dbReference type="OrthoDB" id="9795390at2"/>
<gene>
    <name evidence="4" type="ORF">UABAM_03146</name>
</gene>
<dbReference type="InterPro" id="IPR011009">
    <property type="entry name" value="Kinase-like_dom_sf"/>
</dbReference>
<evidence type="ECO:0000313" key="4">
    <source>
        <dbReference type="EMBL" id="BBM84785.1"/>
    </source>
</evidence>
<proteinExistence type="inferred from homology"/>
<protein>
    <submittedName>
        <fullName evidence="4">Ubiquinone biosynthesis protein UbiB</fullName>
    </submittedName>
</protein>
<comment type="similarity">
    <text evidence="1">Belongs to the protein kinase superfamily. ADCK protein kinase family.</text>
</comment>
<evidence type="ECO:0000256" key="1">
    <source>
        <dbReference type="ARBA" id="ARBA00009670"/>
    </source>
</evidence>
<feature type="transmembrane region" description="Helical" evidence="2">
    <location>
        <begin position="504"/>
        <end position="526"/>
    </location>
</feature>
<dbReference type="RefSeq" id="WP_151968917.1">
    <property type="nucleotide sequence ID" value="NZ_AP019860.1"/>
</dbReference>
<evidence type="ECO:0000313" key="5">
    <source>
        <dbReference type="Proteomes" id="UP000326354"/>
    </source>
</evidence>
<dbReference type="Pfam" id="PF03109">
    <property type="entry name" value="ABC1"/>
    <property type="match status" value="1"/>
</dbReference>
<keyword evidence="4" id="KW-0830">Ubiquinone</keyword>
<dbReference type="SUPFAM" id="SSF56112">
    <property type="entry name" value="Protein kinase-like (PK-like)"/>
    <property type="match status" value="1"/>
</dbReference>
<dbReference type="AlphaFoldDB" id="A0A5S9F3I7"/>
<evidence type="ECO:0000259" key="3">
    <source>
        <dbReference type="Pfam" id="PF03109"/>
    </source>
</evidence>
<name>A0A5S9F3I7_UABAM</name>
<accession>A0A5S9F3I7</accession>
<reference evidence="4 5" key="1">
    <citation type="submission" date="2019-08" db="EMBL/GenBank/DDBJ databases">
        <title>Complete genome sequence of Candidatus Uab amorphum.</title>
        <authorList>
            <person name="Shiratori T."/>
            <person name="Suzuki S."/>
            <person name="Kakizawa Y."/>
            <person name="Ishida K."/>
        </authorList>
    </citation>
    <scope>NUCLEOTIDE SEQUENCE [LARGE SCALE GENOMIC DNA]</scope>
    <source>
        <strain evidence="4 5">SRT547</strain>
    </source>
</reference>
<organism evidence="4 5">
    <name type="scientific">Uabimicrobium amorphum</name>
    <dbReference type="NCBI Taxonomy" id="2596890"/>
    <lineage>
        <taxon>Bacteria</taxon>
        <taxon>Pseudomonadati</taxon>
        <taxon>Planctomycetota</taxon>
        <taxon>Candidatus Uabimicrobiia</taxon>
        <taxon>Candidatus Uabimicrobiales</taxon>
        <taxon>Candidatus Uabimicrobiaceae</taxon>
        <taxon>Candidatus Uabimicrobium</taxon>
    </lineage>
</organism>
<dbReference type="PANTHER" id="PTHR10566:SF113">
    <property type="entry name" value="PROTEIN ACTIVITY OF BC1 COMPLEX KINASE 7, CHLOROPLASTIC"/>
    <property type="match status" value="1"/>
</dbReference>
<dbReference type="InterPro" id="IPR050154">
    <property type="entry name" value="UbiB_kinase"/>
</dbReference>
<keyword evidence="2" id="KW-1133">Transmembrane helix</keyword>